<proteinExistence type="predicted"/>
<name>A0AAV7K399_9METZ</name>
<comment type="caution">
    <text evidence="1">The sequence shown here is derived from an EMBL/GenBank/DDBJ whole genome shotgun (WGS) entry which is preliminary data.</text>
</comment>
<dbReference type="InterPro" id="IPR011011">
    <property type="entry name" value="Znf_FYVE_PHD"/>
</dbReference>
<dbReference type="PANTHER" id="PTHR34718">
    <property type="entry name" value="PHD-TYPE DOMAIN-CONTAINING PROTEIN"/>
    <property type="match status" value="1"/>
</dbReference>
<accession>A0AAV7K399</accession>
<organism evidence="1 2">
    <name type="scientific">Oopsacas minuta</name>
    <dbReference type="NCBI Taxonomy" id="111878"/>
    <lineage>
        <taxon>Eukaryota</taxon>
        <taxon>Metazoa</taxon>
        <taxon>Porifera</taxon>
        <taxon>Hexactinellida</taxon>
        <taxon>Hexasterophora</taxon>
        <taxon>Lyssacinosida</taxon>
        <taxon>Leucopsacidae</taxon>
        <taxon>Oopsacas</taxon>
    </lineage>
</organism>
<dbReference type="AlphaFoldDB" id="A0AAV7K399"/>
<gene>
    <name evidence="1" type="ORF">LOD99_11376</name>
</gene>
<dbReference type="InterPro" id="IPR013083">
    <property type="entry name" value="Znf_RING/FYVE/PHD"/>
</dbReference>
<dbReference type="Gene3D" id="3.30.40.10">
    <property type="entry name" value="Zinc/RING finger domain, C3HC4 (zinc finger)"/>
    <property type="match status" value="1"/>
</dbReference>
<protein>
    <submittedName>
        <fullName evidence="1">Uncharacterized protein</fullName>
    </submittedName>
</protein>
<reference evidence="1 2" key="1">
    <citation type="journal article" date="2023" name="BMC Biol.">
        <title>The compact genome of the sponge Oopsacas minuta (Hexactinellida) is lacking key metazoan core genes.</title>
        <authorList>
            <person name="Santini S."/>
            <person name="Schenkelaars Q."/>
            <person name="Jourda C."/>
            <person name="Duchesne M."/>
            <person name="Belahbib H."/>
            <person name="Rocher C."/>
            <person name="Selva M."/>
            <person name="Riesgo A."/>
            <person name="Vervoort M."/>
            <person name="Leys S.P."/>
            <person name="Kodjabachian L."/>
            <person name="Le Bivic A."/>
            <person name="Borchiellini C."/>
            <person name="Claverie J.M."/>
            <person name="Renard E."/>
        </authorList>
    </citation>
    <scope>NUCLEOTIDE SEQUENCE [LARGE SCALE GENOMIC DNA]</scope>
    <source>
        <strain evidence="1">SPO-2</strain>
    </source>
</reference>
<dbReference type="PANTHER" id="PTHR34718:SF2">
    <property type="entry name" value="PHD-TYPE DOMAIN-CONTAINING PROTEIN"/>
    <property type="match status" value="1"/>
</dbReference>
<keyword evidence="2" id="KW-1185">Reference proteome</keyword>
<sequence>MQIALHELGHEITFLTDITMNAFSVLLLNQFAHIKGMQDTIGSKERNIIELYTSLPVIGATFVPALPGSIQIHHDGALHRIASRIDVNRKGGPEDLEVQQVPIRQQQRSSDCRLFAAAVCLFLAQGGDPAKVRWRQKRMRKHLRDCLETRNLTPFRSIPAKFSSNVEPSSFLISLICVCRLPEYAFNKTMACSSCTEKYHNSCLGYKDLRKRPTNFFCFQ</sequence>
<dbReference type="SUPFAM" id="SSF57903">
    <property type="entry name" value="FYVE/PHD zinc finger"/>
    <property type="match status" value="1"/>
</dbReference>
<evidence type="ECO:0000313" key="2">
    <source>
        <dbReference type="Proteomes" id="UP001165289"/>
    </source>
</evidence>
<dbReference type="Proteomes" id="UP001165289">
    <property type="component" value="Unassembled WGS sequence"/>
</dbReference>
<dbReference type="EMBL" id="JAKMXF010000181">
    <property type="protein sequence ID" value="KAI6655647.1"/>
    <property type="molecule type" value="Genomic_DNA"/>
</dbReference>
<evidence type="ECO:0000313" key="1">
    <source>
        <dbReference type="EMBL" id="KAI6655647.1"/>
    </source>
</evidence>